<feature type="compositionally biased region" description="Basic and acidic residues" evidence="1">
    <location>
        <begin position="178"/>
        <end position="191"/>
    </location>
</feature>
<evidence type="ECO:0000313" key="4">
    <source>
        <dbReference type="Proteomes" id="UP000019377"/>
    </source>
</evidence>
<dbReference type="eggNOG" id="ENOG502RE31">
    <property type="taxonomic scope" value="Eukaryota"/>
</dbReference>
<feature type="compositionally biased region" description="Acidic residues" evidence="1">
    <location>
        <begin position="192"/>
        <end position="201"/>
    </location>
</feature>
<evidence type="ECO:0000256" key="1">
    <source>
        <dbReference type="SAM" id="MobiDB-lite"/>
    </source>
</evidence>
<feature type="compositionally biased region" description="Basic and acidic residues" evidence="1">
    <location>
        <begin position="50"/>
        <end position="72"/>
    </location>
</feature>
<sequence length="619" mass="68857">MAKLRKCFILLALGLAAASSAAAVAIGGRSSPGVSVEPPNGDARPSVARRGLDVGSAREYDGPGGDSERYFDFDSDVQQSVRRRDHERGRNLTINKRSEENAMHRAGSGHNNSGNHCCGLHGDKDEMRSRDFVQEQKPDSHEPHDDPSESVEVDLPNYDPSLVRRSDPSSSYEYDGPGGDHERRGHFKFDEDGGDDGDDGDEWVHSVRRPHHRRDLTASEHAHTAEALTRTQLQSHVYASADRQMNDLFAKNGHCDGPQSSICQDHSCLLHNRGCIAYTPEEQRELRAQTRQIMLKVASTGKCEPSASNEHCTESGFCDIFDQPEDRNDCHELEEKDHERLLSLLKVQPDGSFDFVQRGASPYTTNMVDLEPEKFQRGRGSRSRAWPRIPCGAVIGGNAHCAPSALGAHELVKRFLPNHYCRGPHPGHPGEHAHCHVDDDGYERSTLSVHPSHTSPVKRALADIVTEELQKRSEDDSDDGAGVPSDDSPSSPPPHAKRSAIESTTTYHPSIEYQPTRREVDDFMRLCRHLALDRSALREVAVSAGVHDEVQMNRLQRRFAMLARDRRMAREVLERAKVAQMLMESKREVMQEQMVGKAKKVVGDGEVRAVAKRGEGDKE</sequence>
<feature type="compositionally biased region" description="Basic and acidic residues" evidence="1">
    <location>
        <begin position="121"/>
        <end position="147"/>
    </location>
</feature>
<feature type="signal peptide" evidence="2">
    <location>
        <begin position="1"/>
        <end position="23"/>
    </location>
</feature>
<gene>
    <name evidence="3" type="ORF">PSEUBRA_SCAF6g00950</name>
</gene>
<feature type="region of interest" description="Disordered" evidence="1">
    <location>
        <begin position="469"/>
        <end position="510"/>
    </location>
</feature>
<dbReference type="AlphaFoldDB" id="V5ETL9"/>
<accession>V5ETL9</accession>
<dbReference type="OrthoDB" id="10577763at2759"/>
<keyword evidence="2" id="KW-0732">Signal</keyword>
<feature type="region of interest" description="Disordered" evidence="1">
    <location>
        <begin position="28"/>
        <end position="204"/>
    </location>
</feature>
<feature type="chain" id="PRO_5004732702" evidence="2">
    <location>
        <begin position="24"/>
        <end position="619"/>
    </location>
</feature>
<evidence type="ECO:0000256" key="2">
    <source>
        <dbReference type="SAM" id="SignalP"/>
    </source>
</evidence>
<name>V5ETL9_KALBG</name>
<dbReference type="EMBL" id="KI545892">
    <property type="protein sequence ID" value="EST05384.1"/>
    <property type="molecule type" value="Genomic_DNA"/>
</dbReference>
<organism evidence="3 4">
    <name type="scientific">Kalmanozyma brasiliensis (strain GHG001)</name>
    <name type="common">Yeast</name>
    <name type="synonym">Pseudozyma brasiliensis</name>
    <dbReference type="NCBI Taxonomy" id="1365824"/>
    <lineage>
        <taxon>Eukaryota</taxon>
        <taxon>Fungi</taxon>
        <taxon>Dikarya</taxon>
        <taxon>Basidiomycota</taxon>
        <taxon>Ustilaginomycotina</taxon>
        <taxon>Ustilaginomycetes</taxon>
        <taxon>Ustilaginales</taxon>
        <taxon>Ustilaginaceae</taxon>
        <taxon>Kalmanozyma</taxon>
    </lineage>
</organism>
<proteinExistence type="predicted"/>
<protein>
    <submittedName>
        <fullName evidence="3">Uncharacterized protein</fullName>
    </submittedName>
</protein>
<reference evidence="4" key="1">
    <citation type="journal article" date="2013" name="Genome Announc.">
        <title>Draft genome sequence of Pseudozyma brasiliensis sp. nov. strain GHG001, a high producer of endo-1,4-xylanase isolated from an insect pest of sugarcane.</title>
        <authorList>
            <person name="Oliveira J.V.D.C."/>
            <person name="dos Santos R.A.C."/>
            <person name="Borges T.A."/>
            <person name="Riano-Pachon D.M."/>
            <person name="Goldman G.H."/>
        </authorList>
    </citation>
    <scope>NUCLEOTIDE SEQUENCE [LARGE SCALE GENOMIC DNA]</scope>
    <source>
        <strain evidence="4">GHG001</strain>
    </source>
</reference>
<keyword evidence="4" id="KW-1185">Reference proteome</keyword>
<dbReference type="HOGENOM" id="CLU_441537_0_0_1"/>
<feature type="compositionally biased region" description="Basic and acidic residues" evidence="1">
    <location>
        <begin position="82"/>
        <end position="103"/>
    </location>
</feature>
<evidence type="ECO:0000313" key="3">
    <source>
        <dbReference type="EMBL" id="EST05384.1"/>
    </source>
</evidence>
<dbReference type="Proteomes" id="UP000019377">
    <property type="component" value="Unassembled WGS sequence"/>
</dbReference>
<feature type="compositionally biased region" description="Low complexity" evidence="1">
    <location>
        <begin position="480"/>
        <end position="489"/>
    </location>
</feature>